<keyword evidence="2" id="KW-1185">Reference proteome</keyword>
<evidence type="ECO:0000313" key="2">
    <source>
        <dbReference type="Proteomes" id="UP001436297"/>
    </source>
</evidence>
<proteinExistence type="predicted"/>
<dbReference type="RefSeq" id="WP_251516240.1">
    <property type="nucleotide sequence ID" value="NZ_CP128355.1"/>
</dbReference>
<protein>
    <recommendedName>
        <fullName evidence="3">Antitoxin</fullName>
    </recommendedName>
</protein>
<gene>
    <name evidence="1" type="ORF">QQM35_07110</name>
</gene>
<dbReference type="EMBL" id="CP128355">
    <property type="protein sequence ID" value="XAF69839.1"/>
    <property type="molecule type" value="Genomic_DNA"/>
</dbReference>
<accession>A0ABZ3EBZ8</accession>
<organism evidence="1 2">
    <name type="scientific">Staphylococcus hsinchuensis</name>
    <dbReference type="NCBI Taxonomy" id="3051183"/>
    <lineage>
        <taxon>Bacteria</taxon>
        <taxon>Bacillati</taxon>
        <taxon>Bacillota</taxon>
        <taxon>Bacilli</taxon>
        <taxon>Bacillales</taxon>
        <taxon>Staphylococcaceae</taxon>
        <taxon>Staphylococcus</taxon>
    </lineage>
</organism>
<name>A0ABZ3EBZ8_9STAP</name>
<reference evidence="1 2" key="1">
    <citation type="journal article" date="2024" name="Pathogens">
        <title>Staphylococcus hsinchuensis sp. nov., Isolated from Soymilk.</title>
        <authorList>
            <person name="Wang Y.T."/>
            <person name="Lin Y.C."/>
            <person name="Hsieh Y.H."/>
            <person name="Lin Y.T."/>
            <person name="Hamada M."/>
            <person name="Chen C.C."/>
            <person name="Liou J.S."/>
            <person name="Lee A.Y."/>
            <person name="Zhang W.L."/>
            <person name="Chen Y.T."/>
            <person name="Huang C.H."/>
        </authorList>
    </citation>
    <scope>NUCLEOTIDE SEQUENCE [LARGE SCALE GENOMIC DNA]</scope>
    <source>
        <strain evidence="1 2">H164</strain>
    </source>
</reference>
<sequence>MNKDDVKKQVDKYVENGKLEQGLNKVNDQVKKKKGKDYSKYIDKAMGFLKKNSKSNSDKES</sequence>
<evidence type="ECO:0000313" key="1">
    <source>
        <dbReference type="EMBL" id="XAF69839.1"/>
    </source>
</evidence>
<evidence type="ECO:0008006" key="3">
    <source>
        <dbReference type="Google" id="ProtNLM"/>
    </source>
</evidence>
<dbReference type="Proteomes" id="UP001436297">
    <property type="component" value="Chromosome"/>
</dbReference>